<name>A0ABN1WZW8_9ACTN</name>
<keyword evidence="2" id="KW-1185">Reference proteome</keyword>
<proteinExistence type="predicted"/>
<organism evidence="1 2">
    <name type="scientific">Kitasatospora nipponensis</name>
    <dbReference type="NCBI Taxonomy" id="258049"/>
    <lineage>
        <taxon>Bacteria</taxon>
        <taxon>Bacillati</taxon>
        <taxon>Actinomycetota</taxon>
        <taxon>Actinomycetes</taxon>
        <taxon>Kitasatosporales</taxon>
        <taxon>Streptomycetaceae</taxon>
        <taxon>Kitasatospora</taxon>
    </lineage>
</organism>
<dbReference type="EMBL" id="BAAALF010000223">
    <property type="protein sequence ID" value="GAA1271870.1"/>
    <property type="molecule type" value="Genomic_DNA"/>
</dbReference>
<dbReference type="Proteomes" id="UP001500037">
    <property type="component" value="Unassembled WGS sequence"/>
</dbReference>
<reference evidence="1 2" key="1">
    <citation type="journal article" date="2019" name="Int. J. Syst. Evol. Microbiol.">
        <title>The Global Catalogue of Microorganisms (GCM) 10K type strain sequencing project: providing services to taxonomists for standard genome sequencing and annotation.</title>
        <authorList>
            <consortium name="The Broad Institute Genomics Platform"/>
            <consortium name="The Broad Institute Genome Sequencing Center for Infectious Disease"/>
            <person name="Wu L."/>
            <person name="Ma J."/>
        </authorList>
    </citation>
    <scope>NUCLEOTIDE SEQUENCE [LARGE SCALE GENOMIC DNA]</scope>
    <source>
        <strain evidence="1 2">JCM 13004</strain>
    </source>
</reference>
<gene>
    <name evidence="1" type="ORF">GCM10009665_69990</name>
</gene>
<sequence length="97" mass="11151">MAADEEMQGFFSEIADEMQALFAIDRAEAVARLNQSWGSMEFDPYPDLVCHESAEYWAYGMYYGDVDFWDEDADRSTWQVRPLPAADSPAWTLPRKA</sequence>
<comment type="caution">
    <text evidence="1">The sequence shown here is derived from an EMBL/GenBank/DDBJ whole genome shotgun (WGS) entry which is preliminary data.</text>
</comment>
<dbReference type="RefSeq" id="WP_344446235.1">
    <property type="nucleotide sequence ID" value="NZ_BAAALF010000223.1"/>
</dbReference>
<accession>A0ABN1WZW8</accession>
<evidence type="ECO:0000313" key="2">
    <source>
        <dbReference type="Proteomes" id="UP001500037"/>
    </source>
</evidence>
<evidence type="ECO:0000313" key="1">
    <source>
        <dbReference type="EMBL" id="GAA1271870.1"/>
    </source>
</evidence>
<protein>
    <submittedName>
        <fullName evidence="1">Uncharacterized protein</fullName>
    </submittedName>
</protein>